<comment type="caution">
    <text evidence="1">The sequence shown here is derived from an EMBL/GenBank/DDBJ whole genome shotgun (WGS) entry which is preliminary data.</text>
</comment>
<keyword evidence="2" id="KW-1185">Reference proteome</keyword>
<protein>
    <submittedName>
        <fullName evidence="1">Uncharacterized protein</fullName>
    </submittedName>
</protein>
<name>A0A8I0NZ71_9ACTN</name>
<evidence type="ECO:0000313" key="1">
    <source>
        <dbReference type="EMBL" id="MBE1594387.1"/>
    </source>
</evidence>
<dbReference type="EMBL" id="JADBGF010000001">
    <property type="protein sequence ID" value="MBE1594387.1"/>
    <property type="molecule type" value="Genomic_DNA"/>
</dbReference>
<evidence type="ECO:0000313" key="2">
    <source>
        <dbReference type="Proteomes" id="UP000629287"/>
    </source>
</evidence>
<sequence>MRRGGRGVEQVTGQPPYAGGVLHQVGIASGRVMVVPPGLKAREAEAEAVAESCGVRERRLYTNKAV</sequence>
<organism evidence="1 2">
    <name type="scientific">Streptomyces stelliscabiei</name>
    <dbReference type="NCBI Taxonomy" id="146820"/>
    <lineage>
        <taxon>Bacteria</taxon>
        <taxon>Bacillati</taxon>
        <taxon>Actinomycetota</taxon>
        <taxon>Actinomycetes</taxon>
        <taxon>Kitasatosporales</taxon>
        <taxon>Streptomycetaceae</taxon>
        <taxon>Streptomyces</taxon>
    </lineage>
</organism>
<gene>
    <name evidence="1" type="ORF">H4687_000516</name>
</gene>
<accession>A0A8I0NZ71</accession>
<reference evidence="1 2" key="1">
    <citation type="submission" date="2020-10" db="EMBL/GenBank/DDBJ databases">
        <title>Sequencing the genomes of 1000 actinobacteria strains.</title>
        <authorList>
            <person name="Klenk H.-P."/>
        </authorList>
    </citation>
    <scope>NUCLEOTIDE SEQUENCE [LARGE SCALE GENOMIC DNA]</scope>
    <source>
        <strain evidence="1 2">DSM 41803</strain>
    </source>
</reference>
<proteinExistence type="predicted"/>
<dbReference type="Proteomes" id="UP000629287">
    <property type="component" value="Unassembled WGS sequence"/>
</dbReference>
<dbReference type="AlphaFoldDB" id="A0A8I0NZ71"/>